<dbReference type="Proteomes" id="UP001501710">
    <property type="component" value="Unassembled WGS sequence"/>
</dbReference>
<proteinExistence type="inferred from homology"/>
<keyword evidence="4" id="KW-1185">Reference proteome</keyword>
<protein>
    <recommendedName>
        <fullName evidence="2">Barstar (barnase inhibitor) domain-containing protein</fullName>
    </recommendedName>
</protein>
<dbReference type="EMBL" id="BAABAS010000033">
    <property type="protein sequence ID" value="GAA4242439.1"/>
    <property type="molecule type" value="Genomic_DNA"/>
</dbReference>
<reference evidence="4" key="1">
    <citation type="journal article" date="2019" name="Int. J. Syst. Evol. Microbiol.">
        <title>The Global Catalogue of Microorganisms (GCM) 10K type strain sequencing project: providing services to taxonomists for standard genome sequencing and annotation.</title>
        <authorList>
            <consortium name="The Broad Institute Genomics Platform"/>
            <consortium name="The Broad Institute Genome Sequencing Center for Infectious Disease"/>
            <person name="Wu L."/>
            <person name="Ma J."/>
        </authorList>
    </citation>
    <scope>NUCLEOTIDE SEQUENCE [LARGE SCALE GENOMIC DNA]</scope>
    <source>
        <strain evidence="4">JCM 17440</strain>
    </source>
</reference>
<organism evidence="3 4">
    <name type="scientific">Actinomadura meridiana</name>
    <dbReference type="NCBI Taxonomy" id="559626"/>
    <lineage>
        <taxon>Bacteria</taxon>
        <taxon>Bacillati</taxon>
        <taxon>Actinomycetota</taxon>
        <taxon>Actinomycetes</taxon>
        <taxon>Streptosporangiales</taxon>
        <taxon>Thermomonosporaceae</taxon>
        <taxon>Actinomadura</taxon>
    </lineage>
</organism>
<comment type="caution">
    <text evidence="3">The sequence shown here is derived from an EMBL/GenBank/DDBJ whole genome shotgun (WGS) entry which is preliminary data.</text>
</comment>
<gene>
    <name evidence="3" type="ORF">GCM10022254_75430</name>
</gene>
<comment type="similarity">
    <text evidence="1">Belongs to the barstar family.</text>
</comment>
<sequence>MLMKLASGVSIIDTVDAEEVAQVANQAGCVLYQISMAGRSGRESFFAAIKDALPLDPPISGARSWEALADSLWEGIHQKNHRCAVILWSDATTMAEESPRDFAAAVDVLTDVARLLGDPDAAAGRPTDVCVYVAKRTNT</sequence>
<dbReference type="InterPro" id="IPR035905">
    <property type="entry name" value="Barstar-like_sf"/>
</dbReference>
<evidence type="ECO:0000313" key="4">
    <source>
        <dbReference type="Proteomes" id="UP001501710"/>
    </source>
</evidence>
<evidence type="ECO:0000259" key="2">
    <source>
        <dbReference type="Pfam" id="PF01337"/>
    </source>
</evidence>
<dbReference type="SUPFAM" id="SSF52038">
    <property type="entry name" value="Barstar-related"/>
    <property type="match status" value="1"/>
</dbReference>
<evidence type="ECO:0000313" key="3">
    <source>
        <dbReference type="EMBL" id="GAA4242439.1"/>
    </source>
</evidence>
<dbReference type="InterPro" id="IPR000468">
    <property type="entry name" value="Barstar"/>
</dbReference>
<evidence type="ECO:0000256" key="1">
    <source>
        <dbReference type="ARBA" id="ARBA00006845"/>
    </source>
</evidence>
<dbReference type="Pfam" id="PF01337">
    <property type="entry name" value="Barstar"/>
    <property type="match status" value="1"/>
</dbReference>
<accession>A0ABP8CRK1</accession>
<dbReference type="Gene3D" id="3.30.370.10">
    <property type="entry name" value="Barstar-like"/>
    <property type="match status" value="1"/>
</dbReference>
<feature type="domain" description="Barstar (barnase inhibitor)" evidence="2">
    <location>
        <begin position="33"/>
        <end position="116"/>
    </location>
</feature>
<name>A0ABP8CRK1_9ACTN</name>